<accession>A0AAV6U7S7</accession>
<evidence type="ECO:0000313" key="2">
    <source>
        <dbReference type="EMBL" id="KAG8180382.1"/>
    </source>
</evidence>
<evidence type="ECO:0000256" key="1">
    <source>
        <dbReference type="SAM" id="SignalP"/>
    </source>
</evidence>
<keyword evidence="1" id="KW-0732">Signal</keyword>
<dbReference type="AlphaFoldDB" id="A0AAV6U7S7"/>
<proteinExistence type="predicted"/>
<dbReference type="Proteomes" id="UP000827092">
    <property type="component" value="Unassembled WGS sequence"/>
</dbReference>
<gene>
    <name evidence="2" type="ORF">JTE90_025432</name>
</gene>
<feature type="chain" id="PRO_5043349980" evidence="1">
    <location>
        <begin position="19"/>
        <end position="134"/>
    </location>
</feature>
<reference evidence="2 3" key="1">
    <citation type="journal article" date="2022" name="Nat. Ecol. Evol.">
        <title>A masculinizing supergene underlies an exaggerated male reproductive morph in a spider.</title>
        <authorList>
            <person name="Hendrickx F."/>
            <person name="De Corte Z."/>
            <person name="Sonet G."/>
            <person name="Van Belleghem S.M."/>
            <person name="Kostlbacher S."/>
            <person name="Vangestel C."/>
        </authorList>
    </citation>
    <scope>NUCLEOTIDE SEQUENCE [LARGE SCALE GENOMIC DNA]</scope>
    <source>
        <strain evidence="2">W744_W776</strain>
    </source>
</reference>
<organism evidence="2 3">
    <name type="scientific">Oedothorax gibbosus</name>
    <dbReference type="NCBI Taxonomy" id="931172"/>
    <lineage>
        <taxon>Eukaryota</taxon>
        <taxon>Metazoa</taxon>
        <taxon>Ecdysozoa</taxon>
        <taxon>Arthropoda</taxon>
        <taxon>Chelicerata</taxon>
        <taxon>Arachnida</taxon>
        <taxon>Araneae</taxon>
        <taxon>Araneomorphae</taxon>
        <taxon>Entelegynae</taxon>
        <taxon>Araneoidea</taxon>
        <taxon>Linyphiidae</taxon>
        <taxon>Erigoninae</taxon>
        <taxon>Oedothorax</taxon>
    </lineage>
</organism>
<name>A0AAV6U7S7_9ARAC</name>
<feature type="signal peptide" evidence="1">
    <location>
        <begin position="1"/>
        <end position="18"/>
    </location>
</feature>
<evidence type="ECO:0000313" key="3">
    <source>
        <dbReference type="Proteomes" id="UP000827092"/>
    </source>
</evidence>
<comment type="caution">
    <text evidence="2">The sequence shown here is derived from an EMBL/GenBank/DDBJ whole genome shotgun (WGS) entry which is preliminary data.</text>
</comment>
<protein>
    <submittedName>
        <fullName evidence="2">Uncharacterized protein</fullName>
    </submittedName>
</protein>
<sequence>MQFLLITSALVIFHCTVSQEISRYQLKPAANQRAYQTAYQPYNYYPQRASNYRYDNSYESRDESQYYPSTYDLVGSQLLMISGGVYKPDYSEDEYSSYSTGYKPYAYDNGYKYYDNSGSRYPRKRYGQQGAVYY</sequence>
<dbReference type="EMBL" id="JAFNEN010000565">
    <property type="protein sequence ID" value="KAG8180382.1"/>
    <property type="molecule type" value="Genomic_DNA"/>
</dbReference>
<keyword evidence="3" id="KW-1185">Reference proteome</keyword>